<feature type="region of interest" description="Disordered" evidence="1">
    <location>
        <begin position="1"/>
        <end position="24"/>
    </location>
</feature>
<dbReference type="Gene3D" id="3.40.50.720">
    <property type="entry name" value="NAD(P)-binding Rossmann-like Domain"/>
    <property type="match status" value="1"/>
</dbReference>
<gene>
    <name evidence="3" type="ORF">CKO31_21020</name>
</gene>
<keyword evidence="3" id="KW-0808">Transferase</keyword>
<dbReference type="EMBL" id="NRRV01000071">
    <property type="protein sequence ID" value="MBK1633188.1"/>
    <property type="molecule type" value="Genomic_DNA"/>
</dbReference>
<reference evidence="3 4" key="1">
    <citation type="journal article" date="2020" name="Microorganisms">
        <title>Osmotic Adaptation and Compatible Solute Biosynthesis of Phototrophic Bacteria as Revealed from Genome Analyses.</title>
        <authorList>
            <person name="Imhoff J.F."/>
            <person name="Rahn T."/>
            <person name="Kunzel S."/>
            <person name="Keller A."/>
            <person name="Neulinger S.C."/>
        </authorList>
    </citation>
    <scope>NUCLEOTIDE SEQUENCE [LARGE SCALE GENOMIC DNA]</scope>
    <source>
        <strain evidence="3 4">DSM 6210</strain>
    </source>
</reference>
<dbReference type="InterPro" id="IPR045886">
    <property type="entry name" value="ThiF/MoeB/HesA"/>
</dbReference>
<name>A0ABS1CMW0_9GAMM</name>
<proteinExistence type="predicted"/>
<keyword evidence="4" id="KW-1185">Reference proteome</keyword>
<dbReference type="CDD" id="cd00757">
    <property type="entry name" value="ThiF_MoeB_HesA_family"/>
    <property type="match status" value="1"/>
</dbReference>
<organism evidence="3 4">
    <name type="scientific">Thiohalocapsa halophila</name>
    <dbReference type="NCBI Taxonomy" id="69359"/>
    <lineage>
        <taxon>Bacteria</taxon>
        <taxon>Pseudomonadati</taxon>
        <taxon>Pseudomonadota</taxon>
        <taxon>Gammaproteobacteria</taxon>
        <taxon>Chromatiales</taxon>
        <taxon>Chromatiaceae</taxon>
        <taxon>Thiohalocapsa</taxon>
    </lineage>
</organism>
<sequence length="273" mass="28366">MKKGLGARGEGVRDAQPSRALTDAERERYSRHLLLSGFDEAGQQRLLASRVLIVGLGGLGSPVAMYLAASGVGELLLADFDAVDLSNLQRQILHTTSRVGATKVDSATAALHALNPEVSLVPVKGALNAARLGELARRVDLVCDCSDNFATRDAVNAACVAAGIPLVSGAAIRSEGQIACFSGRPGEPCYRCLYPDLGDGGETCAREGVLAPLTGIIGSMQAAEAIKILARLGEPLFGRLLLLDALTMEWRSLRIPADPACAVCGPSAAHPGT</sequence>
<evidence type="ECO:0000313" key="3">
    <source>
        <dbReference type="EMBL" id="MBK1633188.1"/>
    </source>
</evidence>
<dbReference type="Pfam" id="PF00899">
    <property type="entry name" value="ThiF"/>
    <property type="match status" value="1"/>
</dbReference>
<dbReference type="Proteomes" id="UP000748752">
    <property type="component" value="Unassembled WGS sequence"/>
</dbReference>
<dbReference type="InterPro" id="IPR000594">
    <property type="entry name" value="ThiF_NAD_FAD-bd"/>
</dbReference>
<accession>A0ABS1CMW0</accession>
<dbReference type="PANTHER" id="PTHR10953:SF194">
    <property type="entry name" value="MOLYBDOPTERIN-SYNTHASE ADENYLYLTRANSFERASE"/>
    <property type="match status" value="1"/>
</dbReference>
<dbReference type="SUPFAM" id="SSF69572">
    <property type="entry name" value="Activating enzymes of the ubiquitin-like proteins"/>
    <property type="match status" value="1"/>
</dbReference>
<dbReference type="PANTHER" id="PTHR10953">
    <property type="entry name" value="UBIQUITIN-ACTIVATING ENZYME E1"/>
    <property type="match status" value="1"/>
</dbReference>
<evidence type="ECO:0000256" key="1">
    <source>
        <dbReference type="SAM" id="MobiDB-lite"/>
    </source>
</evidence>
<dbReference type="NCBIfam" id="NF004281">
    <property type="entry name" value="PRK05690.1"/>
    <property type="match status" value="1"/>
</dbReference>
<comment type="caution">
    <text evidence="3">The sequence shown here is derived from an EMBL/GenBank/DDBJ whole genome shotgun (WGS) entry which is preliminary data.</text>
</comment>
<feature type="domain" description="THIF-type NAD/FAD binding fold" evidence="2">
    <location>
        <begin position="29"/>
        <end position="262"/>
    </location>
</feature>
<dbReference type="GO" id="GO:0016779">
    <property type="term" value="F:nucleotidyltransferase activity"/>
    <property type="evidence" value="ECO:0007669"/>
    <property type="project" value="UniProtKB-KW"/>
</dbReference>
<keyword evidence="3" id="KW-0548">Nucleotidyltransferase</keyword>
<dbReference type="InterPro" id="IPR035985">
    <property type="entry name" value="Ubiquitin-activating_enz"/>
</dbReference>
<evidence type="ECO:0000313" key="4">
    <source>
        <dbReference type="Proteomes" id="UP000748752"/>
    </source>
</evidence>
<dbReference type="RefSeq" id="WP_200241243.1">
    <property type="nucleotide sequence ID" value="NZ_NRRV01000071.1"/>
</dbReference>
<protein>
    <submittedName>
        <fullName evidence="3">Molybdopterin-synthase adenylyltransferase MoeB</fullName>
    </submittedName>
</protein>
<evidence type="ECO:0000259" key="2">
    <source>
        <dbReference type="Pfam" id="PF00899"/>
    </source>
</evidence>